<dbReference type="AlphaFoldDB" id="A0A2C9JMZ0"/>
<evidence type="ECO:0000313" key="2">
    <source>
        <dbReference type="EnsemblMetazoa" id="BGLB005037-PB"/>
    </source>
</evidence>
<dbReference type="STRING" id="6526.A0A2C9JMZ0"/>
<reference evidence="2" key="1">
    <citation type="submission" date="2020-05" db="UniProtKB">
        <authorList>
            <consortium name="EnsemblMetazoa"/>
        </authorList>
    </citation>
    <scope>IDENTIFICATION</scope>
    <source>
        <strain evidence="2">BB02</strain>
    </source>
</reference>
<proteinExistence type="predicted"/>
<sequence length="811" mass="88112">MAGQAILNVESIFDNLSYGSAPDSESVALSWLNKHSRHFGLYINGQWVHRDAQITVESRNPANDELLATTVEASEDDINLAVSTSREAFNIWSSLNAHVRARYLYSIARTLQKCQSLLAVVEAIDSGKTTRETRATDIPAVIRHFYHYAGWAQIKDSELAKWKPYGVTVILPHWSFPLLHLGCRVAAALATGNTVIILPSTLAPLSALLFADICSQVGLPKGVVNVVTASKDVSLLSHPNVDKVVFAGSIEEGQRVRKLTAGTGKSLSLELSGRCPVLVFEEADIDSAVEGIIEAAFFNNGLSNHSGTRLLIQETVYSQVIEKLKIRMSKLTVGKNFEKNNDQGPLISSEVALKLITLLQSPHGGQVYQVEGVPNQNNYFPPTLIYDVQTSSEVYVDEFYGPLLVAVAFRTVKEGIALANHSVYGIAASVWTENINVALEAASCIQAGTVWINAHNLTDAAAGVGGCKKSGYGRSGGKRSLYDYVQPNYQNRSVPRTINVDFNKFGTSSSADILPIAPPTDTAGDKLSVDKTYKLFYGGGQKRPDSGASYPIRSASNQVLGYVPDGGRKDIRNAVEAADKVARSWAKKEGHGKAQILYYIAENLQSRLKEFADLISAMTNKSKEESTNEVEVAIQRLFYWAAYCDKYGGLVQETSLYGLTVEKNESVGIIGIVCPDNFPFLGFISLVAPAIARGNAVVIVPSNKFPLAALGFHQILETSDLPGGVINIITGDQDVLTRTLTEHHDVNAVWYFGSAEGSKFVEFGSAGNVKATWVSYGAEVDFINNCDGEELLYHSTTTKSIWMPMGDVFAN</sequence>
<dbReference type="InterPro" id="IPR015590">
    <property type="entry name" value="Aldehyde_DH_dom"/>
</dbReference>
<dbReference type="SUPFAM" id="SSF53720">
    <property type="entry name" value="ALDH-like"/>
    <property type="match status" value="2"/>
</dbReference>
<feature type="domain" description="Aldehyde dehydrogenase" evidence="1">
    <location>
        <begin position="554"/>
        <end position="779"/>
    </location>
</feature>
<dbReference type="Proteomes" id="UP000076420">
    <property type="component" value="Unassembled WGS sequence"/>
</dbReference>
<dbReference type="VEuPathDB" id="VectorBase:BGLB005037"/>
<dbReference type="EnsemblMetazoa" id="BGLB005037-RB">
    <property type="protein sequence ID" value="BGLB005037-PB"/>
    <property type="gene ID" value="BGLB005037"/>
</dbReference>
<evidence type="ECO:0000259" key="1">
    <source>
        <dbReference type="Pfam" id="PF00171"/>
    </source>
</evidence>
<organism evidence="2 3">
    <name type="scientific">Biomphalaria glabrata</name>
    <name type="common">Bloodfluke planorb</name>
    <name type="synonym">Freshwater snail</name>
    <dbReference type="NCBI Taxonomy" id="6526"/>
    <lineage>
        <taxon>Eukaryota</taxon>
        <taxon>Metazoa</taxon>
        <taxon>Spiralia</taxon>
        <taxon>Lophotrochozoa</taxon>
        <taxon>Mollusca</taxon>
        <taxon>Gastropoda</taxon>
        <taxon>Heterobranchia</taxon>
        <taxon>Euthyneura</taxon>
        <taxon>Panpulmonata</taxon>
        <taxon>Hygrophila</taxon>
        <taxon>Lymnaeoidea</taxon>
        <taxon>Planorbidae</taxon>
        <taxon>Biomphalaria</taxon>
    </lineage>
</organism>
<dbReference type="OrthoDB" id="310895at2759"/>
<accession>A0A2C9JMZ0</accession>
<dbReference type="Pfam" id="PF00171">
    <property type="entry name" value="Aldedh"/>
    <property type="match status" value="2"/>
</dbReference>
<feature type="domain" description="Aldehyde dehydrogenase" evidence="1">
    <location>
        <begin position="47"/>
        <end position="486"/>
    </location>
</feature>
<dbReference type="VEuPathDB" id="VectorBase:BGLAX_037041"/>
<gene>
    <name evidence="2" type="primary">106060554</name>
</gene>
<dbReference type="KEGG" id="bgt:106060554"/>
<dbReference type="Gene3D" id="3.40.309.10">
    <property type="entry name" value="Aldehyde Dehydrogenase, Chain A, domain 2"/>
    <property type="match status" value="1"/>
</dbReference>
<name>A0A2C9JMZ0_BIOGL</name>
<dbReference type="InterPro" id="IPR016163">
    <property type="entry name" value="Ald_DH_C"/>
</dbReference>
<dbReference type="InterPro" id="IPR016161">
    <property type="entry name" value="Ald_DH/histidinol_DH"/>
</dbReference>
<protein>
    <recommendedName>
        <fullName evidence="1">Aldehyde dehydrogenase domain-containing protein</fullName>
    </recommendedName>
</protein>
<dbReference type="GO" id="GO:0016620">
    <property type="term" value="F:oxidoreductase activity, acting on the aldehyde or oxo group of donors, NAD or NADP as acceptor"/>
    <property type="evidence" value="ECO:0007669"/>
    <property type="project" value="InterPro"/>
</dbReference>
<dbReference type="Gene3D" id="3.40.605.10">
    <property type="entry name" value="Aldehyde Dehydrogenase, Chain A, domain 1"/>
    <property type="match status" value="2"/>
</dbReference>
<evidence type="ECO:0000313" key="3">
    <source>
        <dbReference type="Proteomes" id="UP000076420"/>
    </source>
</evidence>
<dbReference type="RefSeq" id="XP_013073942.2">
    <property type="nucleotide sequence ID" value="XM_013218488.2"/>
</dbReference>
<dbReference type="PANTHER" id="PTHR11699">
    <property type="entry name" value="ALDEHYDE DEHYDROGENASE-RELATED"/>
    <property type="match status" value="1"/>
</dbReference>
<dbReference type="InterPro" id="IPR016162">
    <property type="entry name" value="Ald_DH_N"/>
</dbReference>